<gene>
    <name evidence="2" type="ORF">MYMAC_005770</name>
</gene>
<name>A0A250K226_9BACT</name>
<protein>
    <recommendedName>
        <fullName evidence="4">Outer membrane protein beta-barrel domain-containing protein</fullName>
    </recommendedName>
</protein>
<dbReference type="SUPFAM" id="SSF56925">
    <property type="entry name" value="OMPA-like"/>
    <property type="match status" value="1"/>
</dbReference>
<dbReference type="OrthoDB" id="5380808at2"/>
<dbReference type="KEGG" id="mmas:MYMAC_005770"/>
<evidence type="ECO:0008006" key="4">
    <source>
        <dbReference type="Google" id="ProtNLM"/>
    </source>
</evidence>
<dbReference type="InterPro" id="IPR011250">
    <property type="entry name" value="OMP/PagP_B-barrel"/>
</dbReference>
<dbReference type="RefSeq" id="WP_095960434.1">
    <property type="nucleotide sequence ID" value="NZ_CP022203.1"/>
</dbReference>
<dbReference type="EMBL" id="CP022203">
    <property type="protein sequence ID" value="ATB50115.1"/>
    <property type="molecule type" value="Genomic_DNA"/>
</dbReference>
<dbReference type="Gene3D" id="2.40.160.20">
    <property type="match status" value="1"/>
</dbReference>
<accession>A0A250K226</accession>
<dbReference type="AlphaFoldDB" id="A0A250K226"/>
<dbReference type="Proteomes" id="UP000217343">
    <property type="component" value="Chromosome"/>
</dbReference>
<keyword evidence="1" id="KW-0732">Signal</keyword>
<organism evidence="2 3">
    <name type="scientific">Corallococcus macrosporus DSM 14697</name>
    <dbReference type="NCBI Taxonomy" id="1189310"/>
    <lineage>
        <taxon>Bacteria</taxon>
        <taxon>Pseudomonadati</taxon>
        <taxon>Myxococcota</taxon>
        <taxon>Myxococcia</taxon>
        <taxon>Myxococcales</taxon>
        <taxon>Cystobacterineae</taxon>
        <taxon>Myxococcaceae</taxon>
        <taxon>Corallococcus</taxon>
    </lineage>
</organism>
<sequence length="203" mass="21990">MFMRLMTSAVLFSLLLPGLARAQAPTSQEWGLLLAGGGGLFAGNNSNNRGGLLSAQVLVLTRFNVEFGFVLQWGRTFRTSQAADLDHWRPGDALARHPSSSFWGAAGEARYRFLRDRRVSPWVALRVGTSTSTKIDTDAFVPRLYSSTHLALAAGAGLDVRIAGPLGVTLGGYYQRCDINHEPYDPICTGAGPTLVLSPHLRF</sequence>
<reference evidence="2 3" key="1">
    <citation type="submission" date="2017-06" db="EMBL/GenBank/DDBJ databases">
        <title>Sequencing and comparative analysis of myxobacterial genomes.</title>
        <authorList>
            <person name="Rupp O."/>
            <person name="Goesmann A."/>
            <person name="Sogaard-Andersen L."/>
        </authorList>
    </citation>
    <scope>NUCLEOTIDE SEQUENCE [LARGE SCALE GENOMIC DNA]</scope>
    <source>
        <strain evidence="2 3">DSM 14697</strain>
    </source>
</reference>
<feature type="signal peptide" evidence="1">
    <location>
        <begin position="1"/>
        <end position="22"/>
    </location>
</feature>
<evidence type="ECO:0000313" key="2">
    <source>
        <dbReference type="EMBL" id="ATB50115.1"/>
    </source>
</evidence>
<proteinExistence type="predicted"/>
<feature type="chain" id="PRO_5012151364" description="Outer membrane protein beta-barrel domain-containing protein" evidence="1">
    <location>
        <begin position="23"/>
        <end position="203"/>
    </location>
</feature>
<keyword evidence="3" id="KW-1185">Reference proteome</keyword>
<evidence type="ECO:0000313" key="3">
    <source>
        <dbReference type="Proteomes" id="UP000217343"/>
    </source>
</evidence>
<evidence type="ECO:0000256" key="1">
    <source>
        <dbReference type="SAM" id="SignalP"/>
    </source>
</evidence>